<dbReference type="Proteomes" id="UP000297567">
    <property type="component" value="Unassembled WGS sequence"/>
</dbReference>
<dbReference type="InterPro" id="IPR017941">
    <property type="entry name" value="Rieske_2Fe-2S"/>
</dbReference>
<evidence type="ECO:0000259" key="5">
    <source>
        <dbReference type="PROSITE" id="PS51296"/>
    </source>
</evidence>
<dbReference type="EMBL" id="RQGH01000005">
    <property type="protein sequence ID" value="TGL76544.1"/>
    <property type="molecule type" value="Genomic_DNA"/>
</dbReference>
<protein>
    <submittedName>
        <fullName evidence="6">Non-heme iron oxygenase ferredoxin subunit</fullName>
    </submittedName>
</protein>
<dbReference type="GO" id="GO:0046872">
    <property type="term" value="F:metal ion binding"/>
    <property type="evidence" value="ECO:0007669"/>
    <property type="project" value="UniProtKB-KW"/>
</dbReference>
<dbReference type="GO" id="GO:0051537">
    <property type="term" value="F:2 iron, 2 sulfur cluster binding"/>
    <property type="evidence" value="ECO:0007669"/>
    <property type="project" value="UniProtKB-KW"/>
</dbReference>
<dbReference type="Gene3D" id="2.102.10.10">
    <property type="entry name" value="Rieske [2Fe-2S] iron-sulphur domain"/>
    <property type="match status" value="1"/>
</dbReference>
<dbReference type="Pfam" id="PF00355">
    <property type="entry name" value="Rieske"/>
    <property type="match status" value="1"/>
</dbReference>
<evidence type="ECO:0000256" key="4">
    <source>
        <dbReference type="ARBA" id="ARBA00023014"/>
    </source>
</evidence>
<keyword evidence="4" id="KW-0411">Iron-sulfur</keyword>
<name>A0A4Z0ZXK6_9LEPT</name>
<dbReference type="PANTHER" id="PTHR21496">
    <property type="entry name" value="FERREDOXIN-RELATED"/>
    <property type="match status" value="1"/>
</dbReference>
<evidence type="ECO:0000256" key="1">
    <source>
        <dbReference type="ARBA" id="ARBA00022714"/>
    </source>
</evidence>
<keyword evidence="3" id="KW-0408">Iron</keyword>
<organism evidence="6 7">
    <name type="scientific">Leptospira jelokensis</name>
    <dbReference type="NCBI Taxonomy" id="2484931"/>
    <lineage>
        <taxon>Bacteria</taxon>
        <taxon>Pseudomonadati</taxon>
        <taxon>Spirochaetota</taxon>
        <taxon>Spirochaetia</taxon>
        <taxon>Leptospirales</taxon>
        <taxon>Leptospiraceae</taxon>
        <taxon>Leptospira</taxon>
    </lineage>
</organism>
<evidence type="ECO:0000313" key="6">
    <source>
        <dbReference type="EMBL" id="TGL76544.1"/>
    </source>
</evidence>
<feature type="domain" description="Rieske" evidence="5">
    <location>
        <begin position="5"/>
        <end position="100"/>
    </location>
</feature>
<keyword evidence="7" id="KW-1185">Reference proteome</keyword>
<dbReference type="InterPro" id="IPR036922">
    <property type="entry name" value="Rieske_2Fe-2S_sf"/>
</dbReference>
<gene>
    <name evidence="6" type="ORF">EHQ62_00540</name>
</gene>
<dbReference type="SUPFAM" id="SSF50022">
    <property type="entry name" value="ISP domain"/>
    <property type="match status" value="1"/>
</dbReference>
<evidence type="ECO:0000256" key="2">
    <source>
        <dbReference type="ARBA" id="ARBA00022723"/>
    </source>
</evidence>
<dbReference type="PANTHER" id="PTHR21496:SF23">
    <property type="entry name" value="3-PHENYLPROPIONATE_CINNAMIC ACID DIOXYGENASE FERREDOXIN SUBUNIT"/>
    <property type="match status" value="1"/>
</dbReference>
<reference evidence="6" key="1">
    <citation type="journal article" date="2019" name="PLoS Negl. Trop. Dis.">
        <title>Revisiting the worldwide diversity of Leptospira species in the environment.</title>
        <authorList>
            <person name="Vincent A.T."/>
            <person name="Schiettekatte O."/>
            <person name="Bourhy P."/>
            <person name="Veyrier F.J."/>
            <person name="Picardeau M."/>
        </authorList>
    </citation>
    <scope>NUCLEOTIDE SEQUENCE [LARGE SCALE GENOMIC DNA]</scope>
    <source>
        <strain evidence="6">201702451</strain>
    </source>
</reference>
<evidence type="ECO:0000256" key="3">
    <source>
        <dbReference type="ARBA" id="ARBA00023004"/>
    </source>
</evidence>
<keyword evidence="2" id="KW-0479">Metal-binding</keyword>
<keyword evidence="1" id="KW-0001">2Fe-2S</keyword>
<dbReference type="PROSITE" id="PS51296">
    <property type="entry name" value="RIESKE"/>
    <property type="match status" value="1"/>
</dbReference>
<sequence>MMAFKKLVSIQEIEVGKLTVIKTRHFSVAVTKWENEYYAFEDSCTHDGEEISCGKLEGCVITCPRHFAKFDIRNGSVLALPATEPLTIFPTKVNGNDLEVDLESV</sequence>
<dbReference type="AlphaFoldDB" id="A0A4Z0ZXK6"/>
<evidence type="ECO:0000313" key="7">
    <source>
        <dbReference type="Proteomes" id="UP000297567"/>
    </source>
</evidence>
<comment type="caution">
    <text evidence="6">The sequence shown here is derived from an EMBL/GenBank/DDBJ whole genome shotgun (WGS) entry which is preliminary data.</text>
</comment>
<accession>A0A4Z0ZXK6</accession>
<proteinExistence type="predicted"/>
<dbReference type="OrthoDB" id="9800776at2"/>